<keyword evidence="2" id="KW-1185">Reference proteome</keyword>
<accession>A0A8R1V0V6</accession>
<dbReference type="Proteomes" id="UP000005239">
    <property type="component" value="Unassembled WGS sequence"/>
</dbReference>
<reference evidence="2" key="1">
    <citation type="journal article" date="2008" name="Nat. Genet.">
        <title>The Pristionchus pacificus genome provides a unique perspective on nematode lifestyle and parasitism.</title>
        <authorList>
            <person name="Dieterich C."/>
            <person name="Clifton S.W."/>
            <person name="Schuster L.N."/>
            <person name="Chinwalla A."/>
            <person name="Delehaunty K."/>
            <person name="Dinkelacker I."/>
            <person name="Fulton L."/>
            <person name="Fulton R."/>
            <person name="Godfrey J."/>
            <person name="Minx P."/>
            <person name="Mitreva M."/>
            <person name="Roeseler W."/>
            <person name="Tian H."/>
            <person name="Witte H."/>
            <person name="Yang S.P."/>
            <person name="Wilson R.K."/>
            <person name="Sommer R.J."/>
        </authorList>
    </citation>
    <scope>NUCLEOTIDE SEQUENCE [LARGE SCALE GENOMIC DNA]</scope>
    <source>
        <strain evidence="2">PS312</strain>
    </source>
</reference>
<evidence type="ECO:0000313" key="1">
    <source>
        <dbReference type="EnsemblMetazoa" id="PPA43690.1"/>
    </source>
</evidence>
<evidence type="ECO:0000313" key="2">
    <source>
        <dbReference type="Proteomes" id="UP000005239"/>
    </source>
</evidence>
<gene>
    <name evidence="1" type="primary">WBGene00282059</name>
</gene>
<name>A0A2A6C8Z7_PRIPA</name>
<reference evidence="1" key="2">
    <citation type="submission" date="2022-06" db="UniProtKB">
        <authorList>
            <consortium name="EnsemblMetazoa"/>
        </authorList>
    </citation>
    <scope>IDENTIFICATION</scope>
    <source>
        <strain evidence="1">PS312</strain>
    </source>
</reference>
<accession>A0A2A6C8Z7</accession>
<proteinExistence type="predicted"/>
<sequence>MNAFSSGTFVATTHQPINHMIPRAPGFSIIQYKGKRILPTLYPWLAMSCAVRWHCCGCAFAAASFGRKANGNQISRFSGRLETAAKLSAYLLVPRFNNSARASPRFACSLRSFCLSSLYGK</sequence>
<organism evidence="1 2">
    <name type="scientific">Pristionchus pacificus</name>
    <name type="common">Parasitic nematode worm</name>
    <dbReference type="NCBI Taxonomy" id="54126"/>
    <lineage>
        <taxon>Eukaryota</taxon>
        <taxon>Metazoa</taxon>
        <taxon>Ecdysozoa</taxon>
        <taxon>Nematoda</taxon>
        <taxon>Chromadorea</taxon>
        <taxon>Rhabditida</taxon>
        <taxon>Rhabditina</taxon>
        <taxon>Diplogasteromorpha</taxon>
        <taxon>Diplogasteroidea</taxon>
        <taxon>Neodiplogasteridae</taxon>
        <taxon>Pristionchus</taxon>
    </lineage>
</organism>
<protein>
    <submittedName>
        <fullName evidence="1">Uncharacterized protein</fullName>
    </submittedName>
</protein>
<dbReference type="EnsemblMetazoa" id="PPA43690.1">
    <property type="protein sequence ID" value="PPA43690.1"/>
    <property type="gene ID" value="WBGene00282059"/>
</dbReference>
<dbReference type="AlphaFoldDB" id="A0A2A6C8Z7"/>